<dbReference type="Gene3D" id="3.40.50.300">
    <property type="entry name" value="P-loop containing nucleotide triphosphate hydrolases"/>
    <property type="match status" value="1"/>
</dbReference>
<protein>
    <submittedName>
        <fullName evidence="4">ABC transporter ATP-binding protein</fullName>
    </submittedName>
</protein>
<dbReference type="SUPFAM" id="SSF52540">
    <property type="entry name" value="P-loop containing nucleoside triphosphate hydrolases"/>
    <property type="match status" value="1"/>
</dbReference>
<evidence type="ECO:0000256" key="2">
    <source>
        <dbReference type="ARBA" id="ARBA00022840"/>
    </source>
</evidence>
<gene>
    <name evidence="4" type="ORF">H7C18_01865</name>
</gene>
<evidence type="ECO:0000313" key="5">
    <source>
        <dbReference type="Proteomes" id="UP000564644"/>
    </source>
</evidence>
<dbReference type="PROSITE" id="PS50893">
    <property type="entry name" value="ABC_TRANSPORTER_2"/>
    <property type="match status" value="1"/>
</dbReference>
<dbReference type="InterPro" id="IPR003593">
    <property type="entry name" value="AAA+_ATPase"/>
</dbReference>
<name>A0A7X0VTR7_9BACL</name>
<accession>A0A7X0VTR7</accession>
<evidence type="ECO:0000313" key="4">
    <source>
        <dbReference type="EMBL" id="MBB6729640.1"/>
    </source>
</evidence>
<dbReference type="GO" id="GO:0005524">
    <property type="term" value="F:ATP binding"/>
    <property type="evidence" value="ECO:0007669"/>
    <property type="project" value="UniProtKB-KW"/>
</dbReference>
<organism evidence="4 5">
    <name type="scientific">Cohnella zeiphila</name>
    <dbReference type="NCBI Taxonomy" id="2761120"/>
    <lineage>
        <taxon>Bacteria</taxon>
        <taxon>Bacillati</taxon>
        <taxon>Bacillota</taxon>
        <taxon>Bacilli</taxon>
        <taxon>Bacillales</taxon>
        <taxon>Paenibacillaceae</taxon>
        <taxon>Cohnella</taxon>
    </lineage>
</organism>
<reference evidence="4 5" key="1">
    <citation type="submission" date="2020-08" db="EMBL/GenBank/DDBJ databases">
        <title>Cohnella phylogeny.</title>
        <authorList>
            <person name="Dunlap C."/>
        </authorList>
    </citation>
    <scope>NUCLEOTIDE SEQUENCE [LARGE SCALE GENOMIC DNA]</scope>
    <source>
        <strain evidence="4 5">CBP 2801</strain>
    </source>
</reference>
<evidence type="ECO:0000259" key="3">
    <source>
        <dbReference type="PROSITE" id="PS50893"/>
    </source>
</evidence>
<dbReference type="CDD" id="cd03230">
    <property type="entry name" value="ABC_DR_subfamily_A"/>
    <property type="match status" value="1"/>
</dbReference>
<sequence length="299" mass="33207">MSVVVETKGLRKAYKDTVAVDNVSLKIAENKIYGLLGRNGAGKTTLMHLMTAQQLPTSGELKVFGENPYENERVLKRTCFIKESQKYPDTFRVKDVLETAADFFPGWDREYAYSLADEFRLPLRRGMKKLSRGMLASVGIIVGIASRAPLTIFDEPYLGLDAVARSLFYDRLMEDYTEHPRTIVLSTHLIDEISKLLEHVILIEGGKLLLDEDADALRGRAIRVSGPAFKVNEFAEGRKTVHRQTLGGLVSAVVIGDGDGGDRERAQRLGLSSETVTLQQLVVHMTNASNANPERKAEI</sequence>
<keyword evidence="2 4" id="KW-0067">ATP-binding</keyword>
<dbReference type="PANTHER" id="PTHR43158">
    <property type="entry name" value="SKFA PEPTIDE EXPORT ATP-BINDING PROTEIN SKFE"/>
    <property type="match status" value="1"/>
</dbReference>
<keyword evidence="1" id="KW-0547">Nucleotide-binding</keyword>
<keyword evidence="5" id="KW-1185">Reference proteome</keyword>
<evidence type="ECO:0000256" key="1">
    <source>
        <dbReference type="ARBA" id="ARBA00022741"/>
    </source>
</evidence>
<dbReference type="InterPro" id="IPR027417">
    <property type="entry name" value="P-loop_NTPase"/>
</dbReference>
<dbReference type="RefSeq" id="WP_185127310.1">
    <property type="nucleotide sequence ID" value="NZ_JACJVO010000002.1"/>
</dbReference>
<dbReference type="EMBL" id="JACJVO010000002">
    <property type="protein sequence ID" value="MBB6729640.1"/>
    <property type="molecule type" value="Genomic_DNA"/>
</dbReference>
<dbReference type="Pfam" id="PF00005">
    <property type="entry name" value="ABC_tran"/>
    <property type="match status" value="1"/>
</dbReference>
<dbReference type="SMART" id="SM00382">
    <property type="entry name" value="AAA"/>
    <property type="match status" value="1"/>
</dbReference>
<dbReference type="PANTHER" id="PTHR43158:SF5">
    <property type="entry name" value="ABC TRANSPORTER, ATP-BINDING PROTEIN"/>
    <property type="match status" value="1"/>
</dbReference>
<dbReference type="AlphaFoldDB" id="A0A7X0VTR7"/>
<feature type="domain" description="ABC transporter" evidence="3">
    <location>
        <begin position="5"/>
        <end position="230"/>
    </location>
</feature>
<dbReference type="InterPro" id="IPR003439">
    <property type="entry name" value="ABC_transporter-like_ATP-bd"/>
</dbReference>
<dbReference type="GO" id="GO:0016887">
    <property type="term" value="F:ATP hydrolysis activity"/>
    <property type="evidence" value="ECO:0007669"/>
    <property type="project" value="InterPro"/>
</dbReference>
<proteinExistence type="predicted"/>
<comment type="caution">
    <text evidence="4">The sequence shown here is derived from an EMBL/GenBank/DDBJ whole genome shotgun (WGS) entry which is preliminary data.</text>
</comment>
<dbReference type="Proteomes" id="UP000564644">
    <property type="component" value="Unassembled WGS sequence"/>
</dbReference>